<evidence type="ECO:0000256" key="8">
    <source>
        <dbReference type="ARBA" id="ARBA00048816"/>
    </source>
</evidence>
<dbReference type="NCBIfam" id="NF009475">
    <property type="entry name" value="PRK12838.1"/>
    <property type="match status" value="1"/>
</dbReference>
<evidence type="ECO:0000256" key="1">
    <source>
        <dbReference type="ARBA" id="ARBA00005077"/>
    </source>
</evidence>
<evidence type="ECO:0000256" key="7">
    <source>
        <dbReference type="ARBA" id="ARBA00022962"/>
    </source>
</evidence>
<dbReference type="EMBL" id="KP211852">
    <property type="protein sequence ID" value="ANV79794.1"/>
    <property type="molecule type" value="Genomic_DNA"/>
</dbReference>
<feature type="binding site" evidence="9">
    <location>
        <position position="317"/>
    </location>
    <ligand>
        <name>L-glutamine</name>
        <dbReference type="ChEBI" id="CHEBI:58359"/>
    </ligand>
</feature>
<feature type="domain" description="Carbamoyl-phosphate synthase small subunit N-terminal" evidence="10">
    <location>
        <begin position="55"/>
        <end position="185"/>
    </location>
</feature>
<dbReference type="PANTHER" id="PTHR43418">
    <property type="entry name" value="MULTIFUNCTIONAL TRYPTOPHAN BIOSYNTHESIS PROTEIN-RELATED"/>
    <property type="match status" value="1"/>
</dbReference>
<reference evidence="11" key="1">
    <citation type="submission" date="2014-11" db="EMBL/GenBank/DDBJ databases">
        <authorList>
            <person name="Zhu J."/>
            <person name="Qi W."/>
            <person name="Song R."/>
        </authorList>
    </citation>
    <scope>NUCLEOTIDE SEQUENCE</scope>
</reference>
<feature type="binding site" evidence="9">
    <location>
        <position position="282"/>
    </location>
    <ligand>
        <name>L-glutamine</name>
        <dbReference type="ChEBI" id="CHEBI:58359"/>
    </ligand>
</feature>
<name>A0A1B1TBY6_9ARCH</name>
<dbReference type="GO" id="GO:0006526">
    <property type="term" value="P:L-arginine biosynthetic process"/>
    <property type="evidence" value="ECO:0007669"/>
    <property type="project" value="UniProtKB-UniRule"/>
</dbReference>
<dbReference type="NCBIfam" id="TIGR01368">
    <property type="entry name" value="CPSaseIIsmall"/>
    <property type="match status" value="1"/>
</dbReference>
<dbReference type="UniPathway" id="UPA00068">
    <property type="reaction ID" value="UER00171"/>
</dbReference>
<dbReference type="PRINTS" id="PR00097">
    <property type="entry name" value="ANTSNTHASEII"/>
</dbReference>
<dbReference type="InterPro" id="IPR035686">
    <property type="entry name" value="CPSase_GATase1"/>
</dbReference>
<protein>
    <recommendedName>
        <fullName evidence="9">Carbamoyl phosphate synthase small chain</fullName>
        <ecNumber evidence="9">6.3.5.5</ecNumber>
    </recommendedName>
    <alternativeName>
        <fullName evidence="9">Carbamoyl phosphate synthetase glutamine chain</fullName>
    </alternativeName>
</protein>
<comment type="similarity">
    <text evidence="2 9">Belongs to the CarA family.</text>
</comment>
<feature type="active site" evidence="9">
    <location>
        <position position="418"/>
    </location>
</feature>
<evidence type="ECO:0000256" key="5">
    <source>
        <dbReference type="ARBA" id="ARBA00022741"/>
    </source>
</evidence>
<dbReference type="InterPro" id="IPR006274">
    <property type="entry name" value="CarbamoylP_synth_ssu"/>
</dbReference>
<dbReference type="SUPFAM" id="SSF52317">
    <property type="entry name" value="Class I glutamine amidotransferase-like"/>
    <property type="match status" value="1"/>
</dbReference>
<dbReference type="GO" id="GO:0004359">
    <property type="term" value="F:glutaminase activity"/>
    <property type="evidence" value="ECO:0007669"/>
    <property type="project" value="RHEA"/>
</dbReference>
<comment type="pathway">
    <text evidence="9">Pyrimidine metabolism; UMP biosynthesis via de novo pathway; (S)-dihydroorotate from bicarbonate: step 1/3.</text>
</comment>
<dbReference type="Pfam" id="PF00988">
    <property type="entry name" value="CPSase_sm_chain"/>
    <property type="match status" value="1"/>
</dbReference>
<reference evidence="11" key="2">
    <citation type="journal article" date="2015" name="ISME J.">
        <title>A new class of marine Euryarchaeota group II from the Mediterranean deep chlorophyll maximum.</title>
        <authorList>
            <person name="Martin-Cuadrado A.B."/>
            <person name="Garcia-Heredia I."/>
            <person name="Molto A.G."/>
            <person name="Lopez-Ubeda R."/>
            <person name="Kimes N."/>
            <person name="Lopez-Garcia P."/>
            <person name="Moreira D."/>
            <person name="Rodriguez-Valera F."/>
        </authorList>
    </citation>
    <scope>NUCLEOTIDE SEQUENCE</scope>
</reference>
<evidence type="ECO:0000256" key="6">
    <source>
        <dbReference type="ARBA" id="ARBA00022840"/>
    </source>
</evidence>
<dbReference type="PRINTS" id="PR00099">
    <property type="entry name" value="CPSGATASE"/>
</dbReference>
<dbReference type="SMART" id="SM01097">
    <property type="entry name" value="CPSase_sm_chain"/>
    <property type="match status" value="1"/>
</dbReference>
<proteinExistence type="inferred from homology"/>
<comment type="catalytic activity">
    <reaction evidence="9">
        <text>L-glutamine + H2O = L-glutamate + NH4(+)</text>
        <dbReference type="Rhea" id="RHEA:15889"/>
        <dbReference type="ChEBI" id="CHEBI:15377"/>
        <dbReference type="ChEBI" id="CHEBI:28938"/>
        <dbReference type="ChEBI" id="CHEBI:29985"/>
        <dbReference type="ChEBI" id="CHEBI:58359"/>
    </reaction>
</comment>
<dbReference type="InterPro" id="IPR050472">
    <property type="entry name" value="Anth_synth/Amidotransfase"/>
</dbReference>
<dbReference type="GO" id="GO:0006207">
    <property type="term" value="P:'de novo' pyrimidine nucleobase biosynthetic process"/>
    <property type="evidence" value="ECO:0007669"/>
    <property type="project" value="InterPro"/>
</dbReference>
<feature type="binding site" evidence="9">
    <location>
        <position position="358"/>
    </location>
    <ligand>
        <name>L-glutamine</name>
        <dbReference type="ChEBI" id="CHEBI:58359"/>
    </ligand>
</feature>
<feature type="active site" description="Nucleophile" evidence="9">
    <location>
        <position position="313"/>
    </location>
</feature>
<dbReference type="GO" id="GO:0005524">
    <property type="term" value="F:ATP binding"/>
    <property type="evidence" value="ECO:0007669"/>
    <property type="project" value="UniProtKB-UniRule"/>
</dbReference>
<dbReference type="Pfam" id="PF00117">
    <property type="entry name" value="GATase"/>
    <property type="match status" value="1"/>
</dbReference>
<keyword evidence="9" id="KW-0028">Amino-acid biosynthesis</keyword>
<evidence type="ECO:0000256" key="9">
    <source>
        <dbReference type="HAMAP-Rule" id="MF_01209"/>
    </source>
</evidence>
<gene>
    <name evidence="9" type="primary">carA</name>
</gene>
<organism evidence="11">
    <name type="scientific">uncultured Poseidoniia archaeon</name>
    <dbReference type="NCBI Taxonomy" id="1697135"/>
    <lineage>
        <taxon>Archaea</taxon>
        <taxon>Methanobacteriati</taxon>
        <taxon>Thermoplasmatota</taxon>
        <taxon>Candidatus Poseidoniia</taxon>
        <taxon>environmental samples</taxon>
    </lineage>
</organism>
<evidence type="ECO:0000313" key="11">
    <source>
        <dbReference type="EMBL" id="ANV79794.1"/>
    </source>
</evidence>
<dbReference type="GO" id="GO:0006541">
    <property type="term" value="P:glutamine metabolic process"/>
    <property type="evidence" value="ECO:0007669"/>
    <property type="project" value="InterPro"/>
</dbReference>
<feature type="binding site" evidence="9">
    <location>
        <position position="314"/>
    </location>
    <ligand>
        <name>L-glutamine</name>
        <dbReference type="ChEBI" id="CHEBI:58359"/>
    </ligand>
</feature>
<keyword evidence="6 9" id="KW-0067">ATP-binding</keyword>
<dbReference type="CDD" id="cd01744">
    <property type="entry name" value="GATase1_CPSase"/>
    <property type="match status" value="1"/>
</dbReference>
<dbReference type="GO" id="GO:0004088">
    <property type="term" value="F:carbamoyl-phosphate synthase (glutamine-hydrolyzing) activity"/>
    <property type="evidence" value="ECO:0007669"/>
    <property type="project" value="UniProtKB-UniRule"/>
</dbReference>
<dbReference type="HAMAP" id="MF_01209">
    <property type="entry name" value="CPSase_S_chain"/>
    <property type="match status" value="1"/>
</dbReference>
<keyword evidence="3 9" id="KW-0055">Arginine biosynthesis</keyword>
<comment type="function">
    <text evidence="9">Small subunit of the glutamine-dependent carbamoyl phosphate synthetase (CPSase). CPSase catalyzes the formation of carbamoyl phosphate from the ammonia moiety of glutamine, carbonate, and phosphate donated by ATP, constituting the first step of 2 biosynthetic pathways, one leading to arginine and/or urea and the other to pyrimidine nucleotides. The small subunit (glutamine amidotransferase) binds and cleaves glutamine to supply the large subunit with the substrate ammonia.</text>
</comment>
<feature type="binding site" evidence="9">
    <location>
        <position position="355"/>
    </location>
    <ligand>
        <name>L-glutamine</name>
        <dbReference type="ChEBI" id="CHEBI:58359"/>
    </ligand>
</feature>
<dbReference type="Gene3D" id="3.40.50.880">
    <property type="match status" value="1"/>
</dbReference>
<dbReference type="InterPro" id="IPR002474">
    <property type="entry name" value="CarbamoylP_synth_ssu_N"/>
</dbReference>
<comment type="pathway">
    <text evidence="1 9">Amino-acid biosynthesis; L-arginine biosynthesis; carbamoyl phosphate from bicarbonate: step 1/1.</text>
</comment>
<keyword evidence="9" id="KW-0665">Pyrimidine biosynthesis</keyword>
<feature type="active site" evidence="9">
    <location>
        <position position="416"/>
    </location>
</feature>
<evidence type="ECO:0000256" key="3">
    <source>
        <dbReference type="ARBA" id="ARBA00022571"/>
    </source>
</evidence>
<dbReference type="Gene3D" id="3.50.30.20">
    <property type="entry name" value="Carbamoyl-phosphate synthase small subunit, N-terminal domain"/>
    <property type="match status" value="1"/>
</dbReference>
<keyword evidence="7 9" id="KW-0315">Glutamine amidotransferase</keyword>
<dbReference type="PANTHER" id="PTHR43418:SF7">
    <property type="entry name" value="CARBAMOYL-PHOSPHATE SYNTHASE SMALL CHAIN"/>
    <property type="match status" value="1"/>
</dbReference>
<evidence type="ECO:0000256" key="2">
    <source>
        <dbReference type="ARBA" id="ARBA00007800"/>
    </source>
</evidence>
<feature type="binding site" evidence="9">
    <location>
        <position position="99"/>
    </location>
    <ligand>
        <name>L-glutamine</name>
        <dbReference type="ChEBI" id="CHEBI:58359"/>
    </ligand>
</feature>
<dbReference type="InterPro" id="IPR036480">
    <property type="entry name" value="CarbP_synth_ssu_N_sf"/>
</dbReference>
<dbReference type="EC" id="6.3.5.5" evidence="9"/>
<dbReference type="InterPro" id="IPR017926">
    <property type="entry name" value="GATASE"/>
</dbReference>
<comment type="subunit">
    <text evidence="9">Composed of two chains; the small (or glutamine) chain promotes the hydrolysis of glutamine to ammonia, which is used by the large (or ammonia) chain to synthesize carbamoyl phosphate. Tetramer of heterodimers (alpha,beta)4.</text>
</comment>
<evidence type="ECO:0000259" key="10">
    <source>
        <dbReference type="SMART" id="SM01097"/>
    </source>
</evidence>
<evidence type="ECO:0000256" key="4">
    <source>
        <dbReference type="ARBA" id="ARBA00022598"/>
    </source>
</evidence>
<keyword evidence="4 9" id="KW-0436">Ligase</keyword>
<sequence length="454" mass="49285">MINNRVPAVLMMSESTPGKGFTPGANILGVKEPPTFVDAADILIDSKELQPPSLEPGLLILADGTRFKGQLFGAETIAMGELVFTTGMCGYQESLTDPSFAGQVLTFTWPLLGNYGVHRCGSESSSVWPRGVVCRELMKIPDHRDSIGSVHDLLLSHGVPGIEGIDTRSLTRRVREHGTVLCVFGPVEKEQELIEILENLSPPDQSDLVAEVTCTESIILNEGATDIDGNPFPRLAAIDCGIKFNILRELCTRFEVVWCPADMNFDEIIEQWSPDAFFSSNGPGDPAHPGSATIARETLAAAVRKDFPVMGICLGHQLMGLAAGLRTYKLRYGHRGANQPVMDLESKRVYITSQNHGFAVEDPEQGMLAPHPSGACSEKGTNVLGADFKVRYINSNDRTVEGLDLVGKSSFTVQFHPEARPGPLDAAPLFDRFSDIVNKKVPTNKVAKSLRGDN</sequence>
<feature type="binding site" evidence="9">
    <location>
        <position position="284"/>
    </location>
    <ligand>
        <name>L-glutamine</name>
        <dbReference type="ChEBI" id="CHEBI:58359"/>
    </ligand>
</feature>
<dbReference type="GO" id="GO:0044205">
    <property type="term" value="P:'de novo' UMP biosynthetic process"/>
    <property type="evidence" value="ECO:0007669"/>
    <property type="project" value="UniProtKB-UniRule"/>
</dbReference>
<dbReference type="AlphaFoldDB" id="A0A1B1TBY6"/>
<feature type="region of interest" description="CPSase" evidence="9">
    <location>
        <begin position="1"/>
        <end position="233"/>
    </location>
</feature>
<dbReference type="InterPro" id="IPR029062">
    <property type="entry name" value="Class_I_gatase-like"/>
</dbReference>
<dbReference type="SUPFAM" id="SSF52021">
    <property type="entry name" value="Carbamoyl phosphate synthetase, small subunit N-terminal domain"/>
    <property type="match status" value="1"/>
</dbReference>
<dbReference type="PROSITE" id="PS51273">
    <property type="entry name" value="GATASE_TYPE_1"/>
    <property type="match status" value="1"/>
</dbReference>
<feature type="binding site" evidence="9">
    <location>
        <position position="357"/>
    </location>
    <ligand>
        <name>L-glutamine</name>
        <dbReference type="ChEBI" id="CHEBI:58359"/>
    </ligand>
</feature>
<dbReference type="UniPathway" id="UPA00070">
    <property type="reaction ID" value="UER00115"/>
</dbReference>
<dbReference type="PRINTS" id="PR00096">
    <property type="entry name" value="GATASE"/>
</dbReference>
<accession>A0A1B1TBY6</accession>
<comment type="catalytic activity">
    <reaction evidence="8 9">
        <text>hydrogencarbonate + L-glutamine + 2 ATP + H2O = carbamoyl phosphate + L-glutamate + 2 ADP + phosphate + 2 H(+)</text>
        <dbReference type="Rhea" id="RHEA:18633"/>
        <dbReference type="ChEBI" id="CHEBI:15377"/>
        <dbReference type="ChEBI" id="CHEBI:15378"/>
        <dbReference type="ChEBI" id="CHEBI:17544"/>
        <dbReference type="ChEBI" id="CHEBI:29985"/>
        <dbReference type="ChEBI" id="CHEBI:30616"/>
        <dbReference type="ChEBI" id="CHEBI:43474"/>
        <dbReference type="ChEBI" id="CHEBI:58228"/>
        <dbReference type="ChEBI" id="CHEBI:58359"/>
        <dbReference type="ChEBI" id="CHEBI:456216"/>
        <dbReference type="EC" id="6.3.5.5"/>
    </reaction>
</comment>
<keyword evidence="5 9" id="KW-0547">Nucleotide-binding</keyword>